<dbReference type="Pfam" id="PF00520">
    <property type="entry name" value="Ion_trans"/>
    <property type="match status" value="1"/>
</dbReference>
<reference evidence="16" key="1">
    <citation type="submission" date="2020-10" db="EMBL/GenBank/DDBJ databases">
        <authorList>
            <person name="Han B."/>
            <person name="Lu T."/>
            <person name="Zhao Q."/>
            <person name="Huang X."/>
            <person name="Zhao Y."/>
        </authorList>
    </citation>
    <scope>NUCLEOTIDE SEQUENCE</scope>
</reference>
<evidence type="ECO:0000256" key="13">
    <source>
        <dbReference type="SAM" id="MobiDB-lite"/>
    </source>
</evidence>
<dbReference type="CDD" id="cd00038">
    <property type="entry name" value="CAP_ED"/>
    <property type="match status" value="1"/>
</dbReference>
<feature type="region of interest" description="Disordered" evidence="13">
    <location>
        <begin position="697"/>
        <end position="725"/>
    </location>
</feature>
<dbReference type="AlphaFoldDB" id="A0A811QTM3"/>
<dbReference type="Gene3D" id="2.60.120.10">
    <property type="entry name" value="Jelly Rolls"/>
    <property type="match status" value="1"/>
</dbReference>
<evidence type="ECO:0000259" key="15">
    <source>
        <dbReference type="PROSITE" id="PS50042"/>
    </source>
</evidence>
<evidence type="ECO:0000256" key="8">
    <source>
        <dbReference type="ARBA" id="ARBA00023065"/>
    </source>
</evidence>
<feature type="repeat" description="PPR" evidence="12">
    <location>
        <begin position="835"/>
        <end position="869"/>
    </location>
</feature>
<keyword evidence="9 14" id="KW-0472">Membrane</keyword>
<sequence>MPGFGYGSFNALRSFLSGVRKGSGRLKSLGQSLASGAPKRAFAEDLKSYKRTIFDPQDKILFRMNWVFFSSCLFAVAVDPLFFFLPIINDSNCIGIDKKLAVTSTIVRTVIDFVYLIRVCLQFRTAYVAPSSRVFGTGELVIDPMLIAKRYIKSYFAMDFVALLPLPQIVVWRYLNIPDGPDVLTTKTALVWVVLIQYIPRLFRIFPVTTDLKRTAGVFIEAAWAGAAYYLLWFMLAGHNVGTLWYFLTIEREDDCWHLYCDPNVGCNSSYLYCNNNHHGSYDSWLKTNGAQVFNMCNGSQDNFNFGIYEQALVSRILGPGNFISKLCYCFWWGLQNLSTLGQGLLTSTYTLEVIFSIAICVLGLILFALLIGNMQSYLQSVAIRLEEMRVKKRDAEQWMHHRSLPPEIRHRVRKYERYRWLETRGVDEESLVQTLPKDLRRDIKRHLCLGLVKRVPLFENMDERLLDAICERLRPALYTENEFILREGDPVDEMHFILHGCLESVTTDGGRSGFFNKVQLKEGSFCGDELLTWALDPKSAANFPVSSRTVKALTEVEAFALCAEELKFVASQFRRLHSRQVQHTFRFYSQQWRTWAACFIQVAWRRYYKRKMAEQRRKEEEAASRPSSSHPSLGATIYASRFAANAMRGVHRLRSKAVPTIVRLPKPPEPDFDAVPLRQRLAPGARLLPLVRLPRRRQPAPDRCHARPRRRHPRQALRVPGDPASLLSHHDPGDPAFLRPAAANLVDDALRAFDSTAASIGLRDEASFHLLVDALCDHRRVNEAEHLCFGKDPPPFPPGTKTHNLLLRGWAKTRAWVRLRQLWFDMDRCGVAKDLHSYSIYMDALAKSGKPWKAFKIFKEMKQKGVRIDTVAYNTAIHAVGLAQGVDSAVRLYRQMVDAGCKPNTATYNAIVKLFCKEGRLKEGYAFVQQMLKTGCKPDVLTYHCFFQYLSRPQEVLGLFEKMLERGCQPRMDTYVMLIKRFGRWGFLRPVFIVWKAMEEQGLSPDAFAYNALNDALLQKGMVDLARKYDEEMLAKGLSPKPRKELGTKLLEAESESDNALNGVL</sequence>
<evidence type="ECO:0000256" key="12">
    <source>
        <dbReference type="PROSITE-ProRule" id="PRU00708"/>
    </source>
</evidence>
<feature type="repeat" description="PPR" evidence="12">
    <location>
        <begin position="905"/>
        <end position="939"/>
    </location>
</feature>
<organism evidence="16 17">
    <name type="scientific">Miscanthus lutarioriparius</name>
    <dbReference type="NCBI Taxonomy" id="422564"/>
    <lineage>
        <taxon>Eukaryota</taxon>
        <taxon>Viridiplantae</taxon>
        <taxon>Streptophyta</taxon>
        <taxon>Embryophyta</taxon>
        <taxon>Tracheophyta</taxon>
        <taxon>Spermatophyta</taxon>
        <taxon>Magnoliopsida</taxon>
        <taxon>Liliopsida</taxon>
        <taxon>Poales</taxon>
        <taxon>Poaceae</taxon>
        <taxon>PACMAD clade</taxon>
        <taxon>Panicoideae</taxon>
        <taxon>Andropogonodae</taxon>
        <taxon>Andropogoneae</taxon>
        <taxon>Saccharinae</taxon>
        <taxon>Miscanthus</taxon>
    </lineage>
</organism>
<dbReference type="Pfam" id="PF01535">
    <property type="entry name" value="PPR"/>
    <property type="match status" value="1"/>
</dbReference>
<dbReference type="InterPro" id="IPR011990">
    <property type="entry name" value="TPR-like_helical_dom_sf"/>
</dbReference>
<evidence type="ECO:0000256" key="4">
    <source>
        <dbReference type="ARBA" id="ARBA00022692"/>
    </source>
</evidence>
<dbReference type="SUPFAM" id="SSF81324">
    <property type="entry name" value="Voltage-gated potassium channels"/>
    <property type="match status" value="1"/>
</dbReference>
<evidence type="ECO:0000256" key="1">
    <source>
        <dbReference type="ARBA" id="ARBA00004127"/>
    </source>
</evidence>
<keyword evidence="17" id="KW-1185">Reference proteome</keyword>
<feature type="transmembrane region" description="Helical" evidence="14">
    <location>
        <begin position="218"/>
        <end position="236"/>
    </location>
</feature>
<keyword evidence="11" id="KW-0407">Ion channel</keyword>
<dbReference type="FunFam" id="2.60.120.10:FF:000024">
    <property type="entry name" value="Cyclic nucleotide-gated ion channel 1"/>
    <property type="match status" value="1"/>
</dbReference>
<comment type="similarity">
    <text evidence="2">Belongs to the cyclic nucleotide-gated cation channel (TC 1.A.1.5) family.</text>
</comment>
<dbReference type="PANTHER" id="PTHR45651:SF52">
    <property type="entry name" value="CYCLIC NUCLEOTIDE-GATED ION CHANNEL 5-RELATED"/>
    <property type="match status" value="1"/>
</dbReference>
<dbReference type="InterPro" id="IPR014710">
    <property type="entry name" value="RmlC-like_jellyroll"/>
</dbReference>
<keyword evidence="7 14" id="KW-1133">Transmembrane helix</keyword>
<dbReference type="GO" id="GO:0012505">
    <property type="term" value="C:endomembrane system"/>
    <property type="evidence" value="ECO:0007669"/>
    <property type="project" value="UniProtKB-SubCell"/>
</dbReference>
<dbReference type="Proteomes" id="UP000604825">
    <property type="component" value="Unassembled WGS sequence"/>
</dbReference>
<feature type="transmembrane region" description="Helical" evidence="14">
    <location>
        <begin position="66"/>
        <end position="88"/>
    </location>
</feature>
<feature type="transmembrane region" description="Helical" evidence="14">
    <location>
        <begin position="187"/>
        <end position="206"/>
    </location>
</feature>
<feature type="repeat" description="PPR" evidence="12">
    <location>
        <begin position="870"/>
        <end position="904"/>
    </location>
</feature>
<dbReference type="InterPro" id="IPR005821">
    <property type="entry name" value="Ion_trans_dom"/>
</dbReference>
<evidence type="ECO:0000256" key="9">
    <source>
        <dbReference type="ARBA" id="ARBA00023136"/>
    </source>
</evidence>
<evidence type="ECO:0000313" key="16">
    <source>
        <dbReference type="EMBL" id="CAD6259341.1"/>
    </source>
</evidence>
<feature type="repeat" description="PPR" evidence="12">
    <location>
        <begin position="1007"/>
        <end position="1041"/>
    </location>
</feature>
<comment type="caution">
    <text evidence="16">The sequence shown here is derived from an EMBL/GenBank/DDBJ whole genome shotgun (WGS) entry which is preliminary data.</text>
</comment>
<feature type="transmembrane region" description="Helical" evidence="14">
    <location>
        <begin position="155"/>
        <end position="175"/>
    </location>
</feature>
<evidence type="ECO:0000256" key="7">
    <source>
        <dbReference type="ARBA" id="ARBA00022989"/>
    </source>
</evidence>
<dbReference type="PROSITE" id="PS50096">
    <property type="entry name" value="IQ"/>
    <property type="match status" value="1"/>
</dbReference>
<keyword evidence="3" id="KW-0813">Transport</keyword>
<gene>
    <name evidence="16" type="ORF">NCGR_LOCUS42781</name>
</gene>
<dbReference type="Gene3D" id="1.10.287.70">
    <property type="match status" value="1"/>
</dbReference>
<evidence type="ECO:0000313" key="17">
    <source>
        <dbReference type="Proteomes" id="UP000604825"/>
    </source>
</evidence>
<keyword evidence="10" id="KW-1071">Ligand-gated ion channel</keyword>
<dbReference type="PANTHER" id="PTHR45651">
    <property type="entry name" value="CYCLIC NUCLEOTIDE-GATED ION CHANNEL 15-RELATED-RELATED"/>
    <property type="match status" value="1"/>
</dbReference>
<name>A0A811QTM3_9POAL</name>
<evidence type="ECO:0000256" key="5">
    <source>
        <dbReference type="ARBA" id="ARBA00022737"/>
    </source>
</evidence>
<dbReference type="PROSITE" id="PS50042">
    <property type="entry name" value="CNMP_BINDING_3"/>
    <property type="match status" value="1"/>
</dbReference>
<keyword evidence="6" id="KW-0809">Transit peptide</keyword>
<dbReference type="PROSITE" id="PS51375">
    <property type="entry name" value="PPR"/>
    <property type="match status" value="4"/>
</dbReference>
<evidence type="ECO:0000256" key="10">
    <source>
        <dbReference type="ARBA" id="ARBA00023286"/>
    </source>
</evidence>
<dbReference type="NCBIfam" id="TIGR00756">
    <property type="entry name" value="PPR"/>
    <property type="match status" value="3"/>
</dbReference>
<keyword evidence="4 14" id="KW-0812">Transmembrane</keyword>
<dbReference type="Pfam" id="PF13041">
    <property type="entry name" value="PPR_2"/>
    <property type="match status" value="2"/>
</dbReference>
<evidence type="ECO:0000256" key="2">
    <source>
        <dbReference type="ARBA" id="ARBA00010486"/>
    </source>
</evidence>
<keyword evidence="8" id="KW-0406">Ion transport</keyword>
<dbReference type="InterPro" id="IPR018490">
    <property type="entry name" value="cNMP-bd_dom_sf"/>
</dbReference>
<dbReference type="SUPFAM" id="SSF51206">
    <property type="entry name" value="cAMP-binding domain-like"/>
    <property type="match status" value="1"/>
</dbReference>
<dbReference type="GO" id="GO:0016020">
    <property type="term" value="C:membrane"/>
    <property type="evidence" value="ECO:0007669"/>
    <property type="project" value="InterPro"/>
</dbReference>
<dbReference type="OrthoDB" id="421226at2759"/>
<dbReference type="Gene3D" id="1.25.40.10">
    <property type="entry name" value="Tetratricopeptide repeat domain"/>
    <property type="match status" value="2"/>
</dbReference>
<protein>
    <recommendedName>
        <fullName evidence="15">Cyclic nucleotide-binding domain-containing protein</fullName>
    </recommendedName>
</protein>
<evidence type="ECO:0000256" key="14">
    <source>
        <dbReference type="SAM" id="Phobius"/>
    </source>
</evidence>
<feature type="compositionally biased region" description="Basic residues" evidence="13">
    <location>
        <begin position="707"/>
        <end position="716"/>
    </location>
</feature>
<dbReference type="InterPro" id="IPR002885">
    <property type="entry name" value="PPR_rpt"/>
</dbReference>
<dbReference type="Gene3D" id="1.10.287.630">
    <property type="entry name" value="Helix hairpin bin"/>
    <property type="match status" value="1"/>
</dbReference>
<feature type="transmembrane region" description="Helical" evidence="14">
    <location>
        <begin position="354"/>
        <end position="372"/>
    </location>
</feature>
<dbReference type="GO" id="GO:0005216">
    <property type="term" value="F:monoatomic ion channel activity"/>
    <property type="evidence" value="ECO:0007669"/>
    <property type="project" value="InterPro"/>
</dbReference>
<dbReference type="FunFam" id="1.10.287.630:FF:000003">
    <property type="entry name" value="Cyclic nucleotide-gated ion channel 1"/>
    <property type="match status" value="1"/>
</dbReference>
<keyword evidence="5" id="KW-0677">Repeat</keyword>
<dbReference type="InterPro" id="IPR000595">
    <property type="entry name" value="cNMP-bd_dom"/>
</dbReference>
<dbReference type="EMBL" id="CAJGYO010000011">
    <property type="protein sequence ID" value="CAD6259341.1"/>
    <property type="molecule type" value="Genomic_DNA"/>
</dbReference>
<feature type="domain" description="Cyclic nucleotide-binding" evidence="15">
    <location>
        <begin position="458"/>
        <end position="541"/>
    </location>
</feature>
<dbReference type="SMART" id="SM00100">
    <property type="entry name" value="cNMP"/>
    <property type="match status" value="1"/>
</dbReference>
<evidence type="ECO:0000256" key="6">
    <source>
        <dbReference type="ARBA" id="ARBA00022946"/>
    </source>
</evidence>
<proteinExistence type="inferred from homology"/>
<evidence type="ECO:0000256" key="11">
    <source>
        <dbReference type="ARBA" id="ARBA00023303"/>
    </source>
</evidence>
<dbReference type="Pfam" id="PF00027">
    <property type="entry name" value="cNMP_binding"/>
    <property type="match status" value="1"/>
</dbReference>
<comment type="subcellular location">
    <subcellularLocation>
        <location evidence="1">Endomembrane system</location>
        <topology evidence="1">Multi-pass membrane protein</topology>
    </subcellularLocation>
</comment>
<evidence type="ECO:0000256" key="3">
    <source>
        <dbReference type="ARBA" id="ARBA00022448"/>
    </source>
</evidence>
<accession>A0A811QTM3</accession>